<dbReference type="EC" id="3.1.3.12" evidence="3"/>
<dbReference type="InterPro" id="IPR003337">
    <property type="entry name" value="Trehalose_PPase"/>
</dbReference>
<dbReference type="GO" id="GO:0005992">
    <property type="term" value="P:trehalose biosynthetic process"/>
    <property type="evidence" value="ECO:0007669"/>
    <property type="project" value="UniProtKB-UniPathway"/>
</dbReference>
<evidence type="ECO:0000256" key="1">
    <source>
        <dbReference type="ARBA" id="ARBA00005199"/>
    </source>
</evidence>
<dbReference type="InterPro" id="IPR023214">
    <property type="entry name" value="HAD_sf"/>
</dbReference>
<dbReference type="SUPFAM" id="SSF56784">
    <property type="entry name" value="HAD-like"/>
    <property type="match status" value="1"/>
</dbReference>
<dbReference type="PANTHER" id="PTHR43768:SF3">
    <property type="entry name" value="TREHALOSE 6-PHOSPHATE PHOSPHATASE"/>
    <property type="match status" value="1"/>
</dbReference>
<name>A0A381SAP4_9ZZZZ</name>
<dbReference type="EMBL" id="UINC01002876">
    <property type="protein sequence ID" value="SVA01162.1"/>
    <property type="molecule type" value="Genomic_DNA"/>
</dbReference>
<keyword evidence="4" id="KW-0378">Hydrolase</keyword>
<evidence type="ECO:0000256" key="2">
    <source>
        <dbReference type="ARBA" id="ARBA00008770"/>
    </source>
</evidence>
<dbReference type="GO" id="GO:0004805">
    <property type="term" value="F:trehalose-phosphatase activity"/>
    <property type="evidence" value="ECO:0007669"/>
    <property type="project" value="UniProtKB-EC"/>
</dbReference>
<dbReference type="NCBIfam" id="TIGR01484">
    <property type="entry name" value="HAD-SF-IIB"/>
    <property type="match status" value="1"/>
</dbReference>
<accession>A0A381SAP4</accession>
<dbReference type="UniPathway" id="UPA00299"/>
<dbReference type="Gene3D" id="3.40.50.1000">
    <property type="entry name" value="HAD superfamily/HAD-like"/>
    <property type="match status" value="1"/>
</dbReference>
<gene>
    <name evidence="5" type="ORF">METZ01_LOCUS54016</name>
</gene>
<dbReference type="Gene3D" id="3.30.70.1020">
    <property type="entry name" value="Trehalose-6-phosphate phosphatase related protein, domain 2"/>
    <property type="match status" value="1"/>
</dbReference>
<proteinExistence type="inferred from homology"/>
<dbReference type="InterPro" id="IPR036412">
    <property type="entry name" value="HAD-like_sf"/>
</dbReference>
<evidence type="ECO:0000256" key="4">
    <source>
        <dbReference type="ARBA" id="ARBA00022801"/>
    </source>
</evidence>
<dbReference type="AlphaFoldDB" id="A0A381SAP4"/>
<evidence type="ECO:0000313" key="5">
    <source>
        <dbReference type="EMBL" id="SVA01162.1"/>
    </source>
</evidence>
<dbReference type="PANTHER" id="PTHR43768">
    <property type="entry name" value="TREHALOSE 6-PHOSPHATE PHOSPHATASE"/>
    <property type="match status" value="1"/>
</dbReference>
<comment type="pathway">
    <text evidence="1">Glycan biosynthesis; trehalose biosynthesis.</text>
</comment>
<organism evidence="5">
    <name type="scientific">marine metagenome</name>
    <dbReference type="NCBI Taxonomy" id="408172"/>
    <lineage>
        <taxon>unclassified sequences</taxon>
        <taxon>metagenomes</taxon>
        <taxon>ecological metagenomes</taxon>
    </lineage>
</organism>
<sequence>MPHLLNVWPSVCDRLAHSPRALLLFDYDGTLTPIAARPEIATLPGKTRHSLAALNEMDRFVIGVVSGRGLDDLVAMVGIPGLVYAGNHGLEISGGSMHFVHPETPDFESDLAGVSRLLERELAGVPGILVDNKRLTLTVHFRASPESYATQVDETVVATAAPYVAAGKMKITRGKHVVEVRPNLDWGKGNAIDKILEDCGDNPLPMFFGDDETDEDGFVVVQNAGGLAVYVGPPRQHTKALHQLESPAEVGQMLALLVRLAEPDEQ</sequence>
<evidence type="ECO:0000256" key="3">
    <source>
        <dbReference type="ARBA" id="ARBA00013086"/>
    </source>
</evidence>
<dbReference type="InterPro" id="IPR044651">
    <property type="entry name" value="OTSB-like"/>
</dbReference>
<reference evidence="5" key="1">
    <citation type="submission" date="2018-05" db="EMBL/GenBank/DDBJ databases">
        <authorList>
            <person name="Lanie J.A."/>
            <person name="Ng W.-L."/>
            <person name="Kazmierczak K.M."/>
            <person name="Andrzejewski T.M."/>
            <person name="Davidsen T.M."/>
            <person name="Wayne K.J."/>
            <person name="Tettelin H."/>
            <person name="Glass J.I."/>
            <person name="Rusch D."/>
            <person name="Podicherti R."/>
            <person name="Tsui H.-C.T."/>
            <person name="Winkler M.E."/>
        </authorList>
    </citation>
    <scope>NUCLEOTIDE SEQUENCE</scope>
</reference>
<protein>
    <recommendedName>
        <fullName evidence="3">trehalose-phosphatase</fullName>
        <ecNumber evidence="3">3.1.3.12</ecNumber>
    </recommendedName>
</protein>
<dbReference type="NCBIfam" id="TIGR00685">
    <property type="entry name" value="T6PP"/>
    <property type="match status" value="1"/>
</dbReference>
<dbReference type="Pfam" id="PF02358">
    <property type="entry name" value="Trehalose_PPase"/>
    <property type="match status" value="1"/>
</dbReference>
<dbReference type="InterPro" id="IPR006379">
    <property type="entry name" value="HAD-SF_hydro_IIB"/>
</dbReference>
<comment type="similarity">
    <text evidence="2">Belongs to the trehalose phosphatase family.</text>
</comment>